<evidence type="ECO:0000256" key="2">
    <source>
        <dbReference type="ARBA" id="ARBA00012438"/>
    </source>
</evidence>
<evidence type="ECO:0000313" key="12">
    <source>
        <dbReference type="EMBL" id="GII57502.1"/>
    </source>
</evidence>
<keyword evidence="5" id="KW-0547">Nucleotide-binding</keyword>
<dbReference type="Proteomes" id="UP000605992">
    <property type="component" value="Unassembled WGS sequence"/>
</dbReference>
<sequence length="477" mass="51419">MERRWVDLCWAIALSVGATMMIQIADVDLGLLSVPAVFVVCYLGGRRMSSLRPAVIAFGVAGVLSMTIAFLRSGSSPISAWITVIALEFALAVLPWWAGRYRRLRADRVVHEQHIVSTEARLRERARIAQDMHDSLGHDLALIALRTGALELAPGATEEQRKAAADLRVSAVAATDRLREIVGVLREEDQSAPRHPAGESIEEMVTRARKLGIEVTLHSNVQHLDERPRMVVQAAHRVVQEGITNAAKHAPGAPVTVSITDSDDQIVVSVVNGQPANVKREPTQGSGFGLAGLDERVRLLGGSFQAGPRGDGHAVVARIPLRGKVVADRVRHGGATDDDHDRIGSVSIAATVADARRMARRRQLHTAVLPLALAVLLVAVLIALQAATVIMTALSPDRYRQIQIGRTRPEISGLLPSHSVRGVLPVGLSIPPAPPGSSCEFYQARGNVFDVSQDMYRFCFDGSGTLTAKDHLTVQSE</sequence>
<dbReference type="EC" id="2.7.13.3" evidence="2"/>
<feature type="transmembrane region" description="Helical" evidence="9">
    <location>
        <begin position="20"/>
        <end position="43"/>
    </location>
</feature>
<dbReference type="GO" id="GO:0046983">
    <property type="term" value="F:protein dimerization activity"/>
    <property type="evidence" value="ECO:0007669"/>
    <property type="project" value="InterPro"/>
</dbReference>
<feature type="domain" description="Histidine kinase/HSP90-like ATPase" evidence="10">
    <location>
        <begin position="233"/>
        <end position="322"/>
    </location>
</feature>
<evidence type="ECO:0000259" key="11">
    <source>
        <dbReference type="Pfam" id="PF07730"/>
    </source>
</evidence>
<keyword evidence="13" id="KW-1185">Reference proteome</keyword>
<dbReference type="EMBL" id="BOOR01000053">
    <property type="protein sequence ID" value="GII57502.1"/>
    <property type="molecule type" value="Genomic_DNA"/>
</dbReference>
<evidence type="ECO:0000256" key="4">
    <source>
        <dbReference type="ARBA" id="ARBA00022679"/>
    </source>
</evidence>
<keyword evidence="3" id="KW-0597">Phosphoprotein</keyword>
<organism evidence="12 13">
    <name type="scientific">Planotetraspora thailandica</name>
    <dbReference type="NCBI Taxonomy" id="487172"/>
    <lineage>
        <taxon>Bacteria</taxon>
        <taxon>Bacillati</taxon>
        <taxon>Actinomycetota</taxon>
        <taxon>Actinomycetes</taxon>
        <taxon>Streptosporangiales</taxon>
        <taxon>Streptosporangiaceae</taxon>
        <taxon>Planotetraspora</taxon>
    </lineage>
</organism>
<dbReference type="GO" id="GO:0005524">
    <property type="term" value="F:ATP binding"/>
    <property type="evidence" value="ECO:0007669"/>
    <property type="project" value="UniProtKB-KW"/>
</dbReference>
<name>A0A8J3XWD7_9ACTN</name>
<dbReference type="InterPro" id="IPR036890">
    <property type="entry name" value="HATPase_C_sf"/>
</dbReference>
<dbReference type="InterPro" id="IPR050482">
    <property type="entry name" value="Sensor_HK_TwoCompSys"/>
</dbReference>
<proteinExistence type="predicted"/>
<dbReference type="CDD" id="cd16917">
    <property type="entry name" value="HATPase_UhpB-NarQ-NarX-like"/>
    <property type="match status" value="1"/>
</dbReference>
<gene>
    <name evidence="12" type="ORF">Pth03_58910</name>
</gene>
<dbReference type="SUPFAM" id="SSF55874">
    <property type="entry name" value="ATPase domain of HSP90 chaperone/DNA topoisomerase II/histidine kinase"/>
    <property type="match status" value="1"/>
</dbReference>
<dbReference type="InterPro" id="IPR011712">
    <property type="entry name" value="Sig_transdc_His_kin_sub3_dim/P"/>
</dbReference>
<dbReference type="Pfam" id="PF07730">
    <property type="entry name" value="HisKA_3"/>
    <property type="match status" value="1"/>
</dbReference>
<keyword evidence="8" id="KW-0902">Two-component regulatory system</keyword>
<dbReference type="Gene3D" id="3.30.565.10">
    <property type="entry name" value="Histidine kinase-like ATPase, C-terminal domain"/>
    <property type="match status" value="1"/>
</dbReference>
<dbReference type="PANTHER" id="PTHR24421">
    <property type="entry name" value="NITRATE/NITRITE SENSOR PROTEIN NARX-RELATED"/>
    <property type="match status" value="1"/>
</dbReference>
<reference evidence="12" key="1">
    <citation type="submission" date="2021-01" db="EMBL/GenBank/DDBJ databases">
        <title>Whole genome shotgun sequence of Planotetraspora thailandica NBRC 104271.</title>
        <authorList>
            <person name="Komaki H."/>
            <person name="Tamura T."/>
        </authorList>
    </citation>
    <scope>NUCLEOTIDE SEQUENCE</scope>
    <source>
        <strain evidence="12">NBRC 104271</strain>
    </source>
</reference>
<feature type="transmembrane region" description="Helical" evidence="9">
    <location>
        <begin position="55"/>
        <end position="72"/>
    </location>
</feature>
<dbReference type="GO" id="GO:0000155">
    <property type="term" value="F:phosphorelay sensor kinase activity"/>
    <property type="evidence" value="ECO:0007669"/>
    <property type="project" value="InterPro"/>
</dbReference>
<keyword evidence="9" id="KW-0472">Membrane</keyword>
<evidence type="ECO:0000256" key="7">
    <source>
        <dbReference type="ARBA" id="ARBA00022840"/>
    </source>
</evidence>
<dbReference type="InterPro" id="IPR003594">
    <property type="entry name" value="HATPase_dom"/>
</dbReference>
<evidence type="ECO:0000256" key="5">
    <source>
        <dbReference type="ARBA" id="ARBA00022741"/>
    </source>
</evidence>
<keyword evidence="4" id="KW-0808">Transferase</keyword>
<keyword evidence="6 12" id="KW-0418">Kinase</keyword>
<dbReference type="GO" id="GO:0016020">
    <property type="term" value="C:membrane"/>
    <property type="evidence" value="ECO:0007669"/>
    <property type="project" value="InterPro"/>
</dbReference>
<keyword evidence="9" id="KW-1133">Transmembrane helix</keyword>
<evidence type="ECO:0000256" key="9">
    <source>
        <dbReference type="SAM" id="Phobius"/>
    </source>
</evidence>
<feature type="domain" description="Signal transduction histidine kinase subgroup 3 dimerisation and phosphoacceptor" evidence="11">
    <location>
        <begin position="124"/>
        <end position="189"/>
    </location>
</feature>
<comment type="catalytic activity">
    <reaction evidence="1">
        <text>ATP + protein L-histidine = ADP + protein N-phospho-L-histidine.</text>
        <dbReference type="EC" id="2.7.13.3"/>
    </reaction>
</comment>
<accession>A0A8J3XWD7</accession>
<dbReference type="AlphaFoldDB" id="A0A8J3XWD7"/>
<dbReference type="PANTHER" id="PTHR24421:SF10">
    <property type="entry name" value="NITRATE_NITRITE SENSOR PROTEIN NARQ"/>
    <property type="match status" value="1"/>
</dbReference>
<evidence type="ECO:0000313" key="13">
    <source>
        <dbReference type="Proteomes" id="UP000605992"/>
    </source>
</evidence>
<dbReference type="Pfam" id="PF02518">
    <property type="entry name" value="HATPase_c"/>
    <property type="match status" value="1"/>
</dbReference>
<evidence type="ECO:0000256" key="1">
    <source>
        <dbReference type="ARBA" id="ARBA00000085"/>
    </source>
</evidence>
<feature type="transmembrane region" description="Helical" evidence="9">
    <location>
        <begin position="367"/>
        <end position="394"/>
    </location>
</feature>
<evidence type="ECO:0000256" key="6">
    <source>
        <dbReference type="ARBA" id="ARBA00022777"/>
    </source>
</evidence>
<evidence type="ECO:0000256" key="3">
    <source>
        <dbReference type="ARBA" id="ARBA00022553"/>
    </source>
</evidence>
<protein>
    <recommendedName>
        <fullName evidence="2">histidine kinase</fullName>
        <ecNumber evidence="2">2.7.13.3</ecNumber>
    </recommendedName>
</protein>
<comment type="caution">
    <text evidence="12">The sequence shown here is derived from an EMBL/GenBank/DDBJ whole genome shotgun (WGS) entry which is preliminary data.</text>
</comment>
<dbReference type="Gene3D" id="1.20.5.1930">
    <property type="match status" value="1"/>
</dbReference>
<keyword evidence="7" id="KW-0067">ATP-binding</keyword>
<keyword evidence="9" id="KW-0812">Transmembrane</keyword>
<evidence type="ECO:0000259" key="10">
    <source>
        <dbReference type="Pfam" id="PF02518"/>
    </source>
</evidence>
<dbReference type="RefSeq" id="WP_203947628.1">
    <property type="nucleotide sequence ID" value="NZ_BOOR01000053.1"/>
</dbReference>
<evidence type="ECO:0000256" key="8">
    <source>
        <dbReference type="ARBA" id="ARBA00023012"/>
    </source>
</evidence>
<feature type="transmembrane region" description="Helical" evidence="9">
    <location>
        <begin position="78"/>
        <end position="98"/>
    </location>
</feature>